<comment type="caution">
    <text evidence="10">The sequence shown here is derived from an EMBL/GenBank/DDBJ whole genome shotgun (WGS) entry which is preliminary data.</text>
</comment>
<dbReference type="GO" id="GO:0046872">
    <property type="term" value="F:metal ion binding"/>
    <property type="evidence" value="ECO:0007669"/>
    <property type="project" value="UniProtKB-KW"/>
</dbReference>
<dbReference type="EMBL" id="NIHM01000017">
    <property type="protein sequence ID" value="PLT53665.1"/>
    <property type="molecule type" value="Genomic_DNA"/>
</dbReference>
<dbReference type="GO" id="GO:0016740">
    <property type="term" value="F:transferase activity"/>
    <property type="evidence" value="ECO:0007669"/>
    <property type="project" value="UniProtKB-KW"/>
</dbReference>
<protein>
    <submittedName>
        <fullName evidence="10">PTS lactose/cellobiose transporter subunit IIA</fullName>
    </submittedName>
</protein>
<feature type="active site" description="Tele-phosphohistidine intermediate" evidence="5">
    <location>
        <position position="76"/>
    </location>
</feature>
<comment type="cofactor">
    <cofactor evidence="6">
        <name>Mg(2+)</name>
        <dbReference type="ChEBI" id="CHEBI:18420"/>
    </cofactor>
    <text evidence="6">Binds 1 Mg(2+) ion per trimer.</text>
</comment>
<feature type="modified residue" description="Phosphohistidine; by HPr" evidence="7">
    <location>
        <position position="76"/>
    </location>
</feature>
<sequence length="106" mass="11976">MESFETSCFGIITYVGTARSYFINAVQCAKKGNFEEAQELIRQGDQAFTEGHHIHADLLALDANGELNQSGLILMHAEDQLMSAETFRIMAEEFIEVYKKLLEVEE</sequence>
<dbReference type="PIRSF" id="PIRSF000699">
    <property type="entry name" value="PTS_IILac_III"/>
    <property type="match status" value="1"/>
</dbReference>
<evidence type="ECO:0000256" key="5">
    <source>
        <dbReference type="PIRSR" id="PIRSR000699-1"/>
    </source>
</evidence>
<feature type="binding site" evidence="6">
    <location>
        <position position="79"/>
    </location>
    <ligand>
        <name>Mg(2+)</name>
        <dbReference type="ChEBI" id="CHEBI:18420"/>
        <note>ligand shared between all trimeric partners</note>
    </ligand>
</feature>
<dbReference type="SUPFAM" id="SSF46973">
    <property type="entry name" value="Enzyme IIa from lactose specific PTS, IIa-lac"/>
    <property type="match status" value="1"/>
</dbReference>
<reference evidence="12 13" key="1">
    <citation type="journal article" date="2017" name="Genome Med.">
        <title>A novel Ruminococcus gnavus clade enriched in inflammatory bowel disease patients.</title>
        <authorList>
            <person name="Hall A.B."/>
            <person name="Yassour M."/>
            <person name="Sauk J."/>
            <person name="Garner A."/>
            <person name="Jiang X."/>
            <person name="Arthur T."/>
            <person name="Lagoudas G.K."/>
            <person name="Vatanen T."/>
            <person name="Fornelos N."/>
            <person name="Wilson R."/>
            <person name="Bertha M."/>
            <person name="Cohen M."/>
            <person name="Garber J."/>
            <person name="Khalili H."/>
            <person name="Gevers D."/>
            <person name="Ananthakrishnan A.N."/>
            <person name="Kugathasan S."/>
            <person name="Lander E.S."/>
            <person name="Blainey P."/>
            <person name="Vlamakis H."/>
            <person name="Xavier R.J."/>
            <person name="Huttenhower C."/>
        </authorList>
    </citation>
    <scope>NUCLEOTIDE SEQUENCE [LARGE SCALE GENOMIC DNA]</scope>
    <source>
        <strain evidence="10 12">RJX1118</strain>
        <strain evidence="11 13">RJX1125</strain>
    </source>
</reference>
<dbReference type="PANTHER" id="PTHR34382:SF7">
    <property type="entry name" value="PTS SYSTEM N,N'-DIACETYLCHITOBIOSE-SPECIFIC EIIA COMPONENT"/>
    <property type="match status" value="1"/>
</dbReference>
<proteinExistence type="predicted"/>
<dbReference type="EMBL" id="NIHT01000006">
    <property type="protein sequence ID" value="PLT76450.1"/>
    <property type="molecule type" value="Genomic_DNA"/>
</dbReference>
<keyword evidence="6" id="KW-0460">Magnesium</keyword>
<gene>
    <name evidence="10" type="ORF">CDL18_11775</name>
    <name evidence="11" type="ORF">CDL23_05455</name>
    <name evidence="9" type="ORF">OZZ16_12860</name>
    <name evidence="8" type="ORF">OZZ17_15280</name>
</gene>
<dbReference type="Proteomes" id="UP001076974">
    <property type="component" value="Unassembled WGS sequence"/>
</dbReference>
<dbReference type="EMBL" id="JAPRBD010000021">
    <property type="protein sequence ID" value="MCZ0690781.1"/>
    <property type="molecule type" value="Genomic_DNA"/>
</dbReference>
<dbReference type="CDD" id="cd00215">
    <property type="entry name" value="PTS_IIA_lac"/>
    <property type="match status" value="1"/>
</dbReference>
<dbReference type="Proteomes" id="UP000235093">
    <property type="component" value="Unassembled WGS sequence"/>
</dbReference>
<evidence type="ECO:0000313" key="8">
    <source>
        <dbReference type="EMBL" id="MCZ0668876.1"/>
    </source>
</evidence>
<dbReference type="Pfam" id="PF02255">
    <property type="entry name" value="PTS_IIA"/>
    <property type="match status" value="1"/>
</dbReference>
<reference evidence="8" key="2">
    <citation type="submission" date="2022-11" db="EMBL/GenBank/DDBJ databases">
        <title>Temperate bacteriophages infecting mucin-degrading bacterium Ruminococcus gnavus from the human gut.</title>
        <authorList>
            <person name="Buttimer C."/>
        </authorList>
    </citation>
    <scope>NUCLEOTIDE SEQUENCE</scope>
    <source>
        <strain evidence="8">CCUG 49994</strain>
        <strain evidence="9">CCUG 52279</strain>
    </source>
</reference>
<dbReference type="GO" id="GO:0009401">
    <property type="term" value="P:phosphoenolpyruvate-dependent sugar phosphotransferase system"/>
    <property type="evidence" value="ECO:0007669"/>
    <property type="project" value="UniProtKB-KW"/>
</dbReference>
<evidence type="ECO:0000256" key="4">
    <source>
        <dbReference type="ARBA" id="ARBA00022683"/>
    </source>
</evidence>
<name>A0A2N5NG48_MEDGN</name>
<organism evidence="10 12">
    <name type="scientific">Mediterraneibacter gnavus</name>
    <name type="common">Ruminococcus gnavus</name>
    <dbReference type="NCBI Taxonomy" id="33038"/>
    <lineage>
        <taxon>Bacteria</taxon>
        <taxon>Bacillati</taxon>
        <taxon>Bacillota</taxon>
        <taxon>Clostridia</taxon>
        <taxon>Lachnospirales</taxon>
        <taxon>Lachnospiraceae</taxon>
        <taxon>Mediterraneibacter</taxon>
    </lineage>
</organism>
<evidence type="ECO:0000256" key="3">
    <source>
        <dbReference type="ARBA" id="ARBA00022679"/>
    </source>
</evidence>
<evidence type="ECO:0000313" key="11">
    <source>
        <dbReference type="EMBL" id="PLT76450.1"/>
    </source>
</evidence>
<dbReference type="InterPro" id="IPR036542">
    <property type="entry name" value="PTS_IIA_lac/cel_sf"/>
</dbReference>
<keyword evidence="1" id="KW-0813">Transport</keyword>
<dbReference type="RefSeq" id="WP_022036796.1">
    <property type="nucleotide sequence ID" value="NZ_CP176629.1"/>
</dbReference>
<evidence type="ECO:0000256" key="1">
    <source>
        <dbReference type="ARBA" id="ARBA00022448"/>
    </source>
</evidence>
<dbReference type="Gene3D" id="1.20.58.80">
    <property type="entry name" value="Phosphotransferase system, lactose/cellobiose-type IIA subunit"/>
    <property type="match status" value="1"/>
</dbReference>
<keyword evidence="3" id="KW-0808">Transferase</keyword>
<dbReference type="Proteomes" id="UP000234849">
    <property type="component" value="Unassembled WGS sequence"/>
</dbReference>
<evidence type="ECO:0000256" key="7">
    <source>
        <dbReference type="PROSITE-ProRule" id="PRU00418"/>
    </source>
</evidence>
<dbReference type="EMBL" id="JAPRAY010000025">
    <property type="protein sequence ID" value="MCZ0668876.1"/>
    <property type="molecule type" value="Genomic_DNA"/>
</dbReference>
<keyword evidence="6" id="KW-0479">Metal-binding</keyword>
<accession>A0A2N5NG48</accession>
<dbReference type="PANTHER" id="PTHR34382">
    <property type="entry name" value="PTS SYSTEM N,N'-DIACETYLCHITOBIOSE-SPECIFIC EIIA COMPONENT"/>
    <property type="match status" value="1"/>
</dbReference>
<keyword evidence="2" id="KW-0762">Sugar transport</keyword>
<evidence type="ECO:0000313" key="12">
    <source>
        <dbReference type="Proteomes" id="UP000234849"/>
    </source>
</evidence>
<keyword evidence="4" id="KW-0598">Phosphotransferase system</keyword>
<evidence type="ECO:0000313" key="13">
    <source>
        <dbReference type="Proteomes" id="UP000235093"/>
    </source>
</evidence>
<dbReference type="AlphaFoldDB" id="A0A2N5NG48"/>
<dbReference type="Proteomes" id="UP001079535">
    <property type="component" value="Unassembled WGS sequence"/>
</dbReference>
<dbReference type="PROSITE" id="PS51095">
    <property type="entry name" value="PTS_EIIA_TYPE_3"/>
    <property type="match status" value="1"/>
</dbReference>
<dbReference type="InterPro" id="IPR003188">
    <property type="entry name" value="PTS_IIA_lac/cel"/>
</dbReference>
<evidence type="ECO:0000313" key="9">
    <source>
        <dbReference type="EMBL" id="MCZ0690781.1"/>
    </source>
</evidence>
<evidence type="ECO:0000256" key="6">
    <source>
        <dbReference type="PIRSR" id="PIRSR000699-2"/>
    </source>
</evidence>
<evidence type="ECO:0000256" key="2">
    <source>
        <dbReference type="ARBA" id="ARBA00022597"/>
    </source>
</evidence>
<evidence type="ECO:0000313" key="10">
    <source>
        <dbReference type="EMBL" id="PLT53665.1"/>
    </source>
</evidence>